<dbReference type="GO" id="GO:0022857">
    <property type="term" value="F:transmembrane transporter activity"/>
    <property type="evidence" value="ECO:0007669"/>
    <property type="project" value="TreeGrafter"/>
</dbReference>
<feature type="domain" description="TRAP C4-dicarboxylate transport system permease DctM subunit" evidence="8">
    <location>
        <begin position="6"/>
        <end position="414"/>
    </location>
</feature>
<dbReference type="AlphaFoldDB" id="A0A5R9AG98"/>
<evidence type="ECO:0000313" key="10">
    <source>
        <dbReference type="Proteomes" id="UP000306544"/>
    </source>
</evidence>
<comment type="caution">
    <text evidence="9">The sequence shown here is derived from an EMBL/GenBank/DDBJ whole genome shotgun (WGS) entry which is preliminary data.</text>
</comment>
<dbReference type="RefSeq" id="WP_138169750.1">
    <property type="nucleotide sequence ID" value="NZ_VAWA01000004.1"/>
</dbReference>
<sequence>MSLTLLVIFVILFLLGVPLAVSLGVGVIGTMLIYDIPLNLLPQMMLSSMNSFLLVAVPLFVLAGSVMAGGGISDRIFSAAQVLFGRYRGGLGHVNIVASAVFGGISGSSVADVVSLGKIEIKAMTDRKYPRAYAAATTMATSTLSSVIPPSILIIIAASTAGVSVGAALAGGLGPAAVLIVVLMVVNYIVSVRKNYGEVTRTRFKRGLGVVLASIPALGGPVVILVGMFGGAFTPTEAAAIAVFYSLLVGAFVYRDMKWRDMPKMIVDAGLTSGTILFIAMVANVATYIFTIDGLPARVSDWVLSMTTSPIIVMLLMGLILVFIGTVMDIVAAILLTIPVLMPAALAAGVDPIHFVVFLVASLSIGLVTPPVGVALFATSYVSKLPMEVIVRAAVPHYTVMFVALAILAVFPELITWPAELLTDR</sequence>
<comment type="subcellular location">
    <subcellularLocation>
        <location evidence="1">Cell inner membrane</location>
        <topology evidence="1">Multi-pass membrane protein</topology>
    </subcellularLocation>
</comment>
<feature type="transmembrane region" description="Helical" evidence="7">
    <location>
        <begin position="355"/>
        <end position="377"/>
    </location>
</feature>
<feature type="transmembrane region" description="Helical" evidence="7">
    <location>
        <begin position="165"/>
        <end position="190"/>
    </location>
</feature>
<protein>
    <submittedName>
        <fullName evidence="9">TRAP transporter large permease</fullName>
    </submittedName>
</protein>
<keyword evidence="3" id="KW-0997">Cell inner membrane</keyword>
<feature type="transmembrane region" description="Helical" evidence="7">
    <location>
        <begin position="132"/>
        <end position="159"/>
    </location>
</feature>
<keyword evidence="4 7" id="KW-0812">Transmembrane</keyword>
<evidence type="ECO:0000256" key="4">
    <source>
        <dbReference type="ARBA" id="ARBA00022692"/>
    </source>
</evidence>
<dbReference type="PIRSF" id="PIRSF006066">
    <property type="entry name" value="HI0050"/>
    <property type="match status" value="1"/>
</dbReference>
<dbReference type="Pfam" id="PF06808">
    <property type="entry name" value="DctM"/>
    <property type="match status" value="1"/>
</dbReference>
<feature type="transmembrane region" description="Helical" evidence="7">
    <location>
        <begin position="266"/>
        <end position="290"/>
    </location>
</feature>
<feature type="transmembrane region" description="Helical" evidence="7">
    <location>
        <begin position="210"/>
        <end position="232"/>
    </location>
</feature>
<dbReference type="OrthoDB" id="9777699at2"/>
<feature type="transmembrane region" description="Helical" evidence="7">
    <location>
        <begin position="302"/>
        <end position="323"/>
    </location>
</feature>
<evidence type="ECO:0000256" key="6">
    <source>
        <dbReference type="ARBA" id="ARBA00023136"/>
    </source>
</evidence>
<keyword evidence="2" id="KW-1003">Cell membrane</keyword>
<name>A0A5R9AG98_9MICC</name>
<proteinExistence type="predicted"/>
<feature type="transmembrane region" description="Helical" evidence="7">
    <location>
        <begin position="52"/>
        <end position="72"/>
    </location>
</feature>
<dbReference type="GO" id="GO:0005886">
    <property type="term" value="C:plasma membrane"/>
    <property type="evidence" value="ECO:0007669"/>
    <property type="project" value="UniProtKB-SubCell"/>
</dbReference>
<evidence type="ECO:0000256" key="7">
    <source>
        <dbReference type="SAM" id="Phobius"/>
    </source>
</evidence>
<evidence type="ECO:0000256" key="5">
    <source>
        <dbReference type="ARBA" id="ARBA00022989"/>
    </source>
</evidence>
<dbReference type="InterPro" id="IPR010656">
    <property type="entry name" value="DctM"/>
</dbReference>
<evidence type="ECO:0000313" key="9">
    <source>
        <dbReference type="EMBL" id="TLP77520.1"/>
    </source>
</evidence>
<dbReference type="NCBIfam" id="TIGR00786">
    <property type="entry name" value="dctM"/>
    <property type="match status" value="1"/>
</dbReference>
<keyword evidence="10" id="KW-1185">Reference proteome</keyword>
<reference evidence="9 10" key="1">
    <citation type="submission" date="2019-05" db="EMBL/GenBank/DDBJ databases">
        <title>Nesterenkonia sp. GY239, isolated from the Southern Atlantic Ocean.</title>
        <authorList>
            <person name="Zhang G."/>
        </authorList>
    </citation>
    <scope>NUCLEOTIDE SEQUENCE [LARGE SCALE GENOMIC DNA]</scope>
    <source>
        <strain evidence="9 10">GY239</strain>
    </source>
</reference>
<dbReference type="Proteomes" id="UP000306544">
    <property type="component" value="Unassembled WGS sequence"/>
</dbReference>
<evidence type="ECO:0000259" key="8">
    <source>
        <dbReference type="Pfam" id="PF06808"/>
    </source>
</evidence>
<keyword evidence="5 7" id="KW-1133">Transmembrane helix</keyword>
<feature type="transmembrane region" description="Helical" evidence="7">
    <location>
        <begin position="6"/>
        <end position="32"/>
    </location>
</feature>
<gene>
    <name evidence="9" type="ORF">FEF27_05025</name>
</gene>
<feature type="transmembrane region" description="Helical" evidence="7">
    <location>
        <begin position="238"/>
        <end position="254"/>
    </location>
</feature>
<evidence type="ECO:0000256" key="2">
    <source>
        <dbReference type="ARBA" id="ARBA00022475"/>
    </source>
</evidence>
<organism evidence="9 10">
    <name type="scientific">Nesterenkonia sphaerica</name>
    <dbReference type="NCBI Taxonomy" id="1804988"/>
    <lineage>
        <taxon>Bacteria</taxon>
        <taxon>Bacillati</taxon>
        <taxon>Actinomycetota</taxon>
        <taxon>Actinomycetes</taxon>
        <taxon>Micrococcales</taxon>
        <taxon>Micrococcaceae</taxon>
        <taxon>Nesterenkonia</taxon>
    </lineage>
</organism>
<evidence type="ECO:0000256" key="3">
    <source>
        <dbReference type="ARBA" id="ARBA00022519"/>
    </source>
</evidence>
<evidence type="ECO:0000256" key="1">
    <source>
        <dbReference type="ARBA" id="ARBA00004429"/>
    </source>
</evidence>
<feature type="transmembrane region" description="Helical" evidence="7">
    <location>
        <begin position="389"/>
        <end position="411"/>
    </location>
</feature>
<dbReference type="EMBL" id="VAWA01000004">
    <property type="protein sequence ID" value="TLP77520.1"/>
    <property type="molecule type" value="Genomic_DNA"/>
</dbReference>
<dbReference type="InterPro" id="IPR004681">
    <property type="entry name" value="TRAP_DctM"/>
</dbReference>
<keyword evidence="6 7" id="KW-0472">Membrane</keyword>
<feature type="transmembrane region" description="Helical" evidence="7">
    <location>
        <begin position="330"/>
        <end position="349"/>
    </location>
</feature>
<accession>A0A5R9AG98</accession>
<dbReference type="PANTHER" id="PTHR33362">
    <property type="entry name" value="SIALIC ACID TRAP TRANSPORTER PERMEASE PROTEIN SIAT-RELATED"/>
    <property type="match status" value="1"/>
</dbReference>